<protein>
    <submittedName>
        <fullName evidence="2">Uncharacterized protein</fullName>
    </submittedName>
</protein>
<reference evidence="2 3" key="1">
    <citation type="submission" date="2014-04" db="EMBL/GenBank/DDBJ databases">
        <authorList>
            <consortium name="DOE Joint Genome Institute"/>
            <person name="Kuo A."/>
            <person name="Girlanda M."/>
            <person name="Perotto S."/>
            <person name="Kohler A."/>
            <person name="Nagy L.G."/>
            <person name="Floudas D."/>
            <person name="Copeland A."/>
            <person name="Barry K.W."/>
            <person name="Cichocki N."/>
            <person name="Veneault-Fourrey C."/>
            <person name="LaButti K."/>
            <person name="Lindquist E.A."/>
            <person name="Lipzen A."/>
            <person name="Lundell T."/>
            <person name="Morin E."/>
            <person name="Murat C."/>
            <person name="Sun H."/>
            <person name="Tunlid A."/>
            <person name="Henrissat B."/>
            <person name="Grigoriev I.V."/>
            <person name="Hibbett D.S."/>
            <person name="Martin F."/>
            <person name="Nordberg H.P."/>
            <person name="Cantor M.N."/>
            <person name="Hua S.X."/>
        </authorList>
    </citation>
    <scope>NUCLEOTIDE SEQUENCE [LARGE SCALE GENOMIC DNA]</scope>
    <source>
        <strain evidence="2 3">MUT 4182</strain>
    </source>
</reference>
<gene>
    <name evidence="2" type="ORF">M407DRAFT_193386</name>
</gene>
<accession>A0A0C3L0L7</accession>
<feature type="region of interest" description="Disordered" evidence="1">
    <location>
        <begin position="45"/>
        <end position="64"/>
    </location>
</feature>
<organism evidence="2 3">
    <name type="scientific">Tulasnella calospora MUT 4182</name>
    <dbReference type="NCBI Taxonomy" id="1051891"/>
    <lineage>
        <taxon>Eukaryota</taxon>
        <taxon>Fungi</taxon>
        <taxon>Dikarya</taxon>
        <taxon>Basidiomycota</taxon>
        <taxon>Agaricomycotina</taxon>
        <taxon>Agaricomycetes</taxon>
        <taxon>Cantharellales</taxon>
        <taxon>Tulasnellaceae</taxon>
        <taxon>Tulasnella</taxon>
    </lineage>
</organism>
<dbReference type="EMBL" id="KN823012">
    <property type="protein sequence ID" value="KIO27218.1"/>
    <property type="molecule type" value="Genomic_DNA"/>
</dbReference>
<sequence>MLLTDFTTYTMHRPPDTNLQRWPAPASPPSRTFRYATDQLWNVRYTPTRQRRSPTTARAGIATL</sequence>
<feature type="compositionally biased region" description="Polar residues" evidence="1">
    <location>
        <begin position="45"/>
        <end position="56"/>
    </location>
</feature>
<reference evidence="3" key="2">
    <citation type="submission" date="2015-01" db="EMBL/GenBank/DDBJ databases">
        <title>Evolutionary Origins and Diversification of the Mycorrhizal Mutualists.</title>
        <authorList>
            <consortium name="DOE Joint Genome Institute"/>
            <consortium name="Mycorrhizal Genomics Consortium"/>
            <person name="Kohler A."/>
            <person name="Kuo A."/>
            <person name="Nagy L.G."/>
            <person name="Floudas D."/>
            <person name="Copeland A."/>
            <person name="Barry K.W."/>
            <person name="Cichocki N."/>
            <person name="Veneault-Fourrey C."/>
            <person name="LaButti K."/>
            <person name="Lindquist E.A."/>
            <person name="Lipzen A."/>
            <person name="Lundell T."/>
            <person name="Morin E."/>
            <person name="Murat C."/>
            <person name="Riley R."/>
            <person name="Ohm R."/>
            <person name="Sun H."/>
            <person name="Tunlid A."/>
            <person name="Henrissat B."/>
            <person name="Grigoriev I.V."/>
            <person name="Hibbett D.S."/>
            <person name="Martin F."/>
        </authorList>
    </citation>
    <scope>NUCLEOTIDE SEQUENCE [LARGE SCALE GENOMIC DNA]</scope>
    <source>
        <strain evidence="3">MUT 4182</strain>
    </source>
</reference>
<dbReference type="AlphaFoldDB" id="A0A0C3L0L7"/>
<keyword evidence="3" id="KW-1185">Reference proteome</keyword>
<evidence type="ECO:0000313" key="2">
    <source>
        <dbReference type="EMBL" id="KIO27218.1"/>
    </source>
</evidence>
<dbReference type="HOGENOM" id="CLU_2869330_0_0_1"/>
<proteinExistence type="predicted"/>
<evidence type="ECO:0000256" key="1">
    <source>
        <dbReference type="SAM" id="MobiDB-lite"/>
    </source>
</evidence>
<evidence type="ECO:0000313" key="3">
    <source>
        <dbReference type="Proteomes" id="UP000054248"/>
    </source>
</evidence>
<dbReference type="Proteomes" id="UP000054248">
    <property type="component" value="Unassembled WGS sequence"/>
</dbReference>
<name>A0A0C3L0L7_9AGAM</name>